<dbReference type="STRING" id="4155.A0A022R2I4"/>
<evidence type="ECO:0000313" key="2">
    <source>
        <dbReference type="EMBL" id="EYU34164.1"/>
    </source>
</evidence>
<sequence>MWTSNQLESENNGKSQEHKFPLEQCKDMVFDSALDAKTCYKAYAWHVGFDKSLIGQSKQKDQEKTKQAKRTQSETKIGCKAMMRLSLNRDIGKWVVAKFITDHNHELYTPRIT</sequence>
<feature type="domain" description="FAR1" evidence="1">
    <location>
        <begin position="59"/>
        <end position="108"/>
    </location>
</feature>
<keyword evidence="3" id="KW-1185">Reference proteome</keyword>
<protein>
    <recommendedName>
        <fullName evidence="1">FAR1 domain-containing protein</fullName>
    </recommendedName>
</protein>
<dbReference type="Proteomes" id="UP000030748">
    <property type="component" value="Unassembled WGS sequence"/>
</dbReference>
<feature type="non-terminal residue" evidence="2">
    <location>
        <position position="113"/>
    </location>
</feature>
<organism evidence="2 3">
    <name type="scientific">Erythranthe guttata</name>
    <name type="common">Yellow monkey flower</name>
    <name type="synonym">Mimulus guttatus</name>
    <dbReference type="NCBI Taxonomy" id="4155"/>
    <lineage>
        <taxon>Eukaryota</taxon>
        <taxon>Viridiplantae</taxon>
        <taxon>Streptophyta</taxon>
        <taxon>Embryophyta</taxon>
        <taxon>Tracheophyta</taxon>
        <taxon>Spermatophyta</taxon>
        <taxon>Magnoliopsida</taxon>
        <taxon>eudicotyledons</taxon>
        <taxon>Gunneridae</taxon>
        <taxon>Pentapetalae</taxon>
        <taxon>asterids</taxon>
        <taxon>lamiids</taxon>
        <taxon>Lamiales</taxon>
        <taxon>Phrymaceae</taxon>
        <taxon>Erythranthe</taxon>
    </lineage>
</organism>
<dbReference type="PANTHER" id="PTHR46328:SF15">
    <property type="entry name" value="PROTEIN FAR1-RELATED SEQUENCE 5-LIKE"/>
    <property type="match status" value="1"/>
</dbReference>
<gene>
    <name evidence="2" type="ORF">MIMGU_mgv1a022886mg</name>
</gene>
<dbReference type="EMBL" id="KI630717">
    <property type="protein sequence ID" value="EYU34164.1"/>
    <property type="molecule type" value="Genomic_DNA"/>
</dbReference>
<reference evidence="2 3" key="1">
    <citation type="journal article" date="2013" name="Proc. Natl. Acad. Sci. U.S.A.">
        <title>Fine-scale variation in meiotic recombination in Mimulus inferred from population shotgun sequencing.</title>
        <authorList>
            <person name="Hellsten U."/>
            <person name="Wright K.M."/>
            <person name="Jenkins J."/>
            <person name="Shu S."/>
            <person name="Yuan Y."/>
            <person name="Wessler S.R."/>
            <person name="Schmutz J."/>
            <person name="Willis J.H."/>
            <person name="Rokhsar D.S."/>
        </authorList>
    </citation>
    <scope>NUCLEOTIDE SEQUENCE [LARGE SCALE GENOMIC DNA]</scope>
    <source>
        <strain evidence="3">cv. DUN x IM62</strain>
    </source>
</reference>
<dbReference type="AlphaFoldDB" id="A0A022R2I4"/>
<name>A0A022R2I4_ERYGU</name>
<accession>A0A022R2I4</accession>
<dbReference type="PANTHER" id="PTHR46328">
    <property type="entry name" value="FAR-RED IMPAIRED RESPONSIVE (FAR1) FAMILY PROTEIN-RELATED"/>
    <property type="match status" value="1"/>
</dbReference>
<evidence type="ECO:0000259" key="1">
    <source>
        <dbReference type="Pfam" id="PF03101"/>
    </source>
</evidence>
<evidence type="ECO:0000313" key="3">
    <source>
        <dbReference type="Proteomes" id="UP000030748"/>
    </source>
</evidence>
<proteinExistence type="predicted"/>
<dbReference type="Pfam" id="PF03101">
    <property type="entry name" value="FAR1"/>
    <property type="match status" value="1"/>
</dbReference>
<dbReference type="InterPro" id="IPR004330">
    <property type="entry name" value="FAR1_DNA_bnd_dom"/>
</dbReference>